<protein>
    <recommendedName>
        <fullName evidence="1">DUF559 domain-containing protein</fullName>
    </recommendedName>
</protein>
<gene>
    <name evidence="2" type="ORF">S12H4_53443</name>
</gene>
<name>X1UT74_9ZZZZ</name>
<dbReference type="Gene3D" id="3.40.960.10">
    <property type="entry name" value="VSR Endonuclease"/>
    <property type="match status" value="1"/>
</dbReference>
<feature type="non-terminal residue" evidence="2">
    <location>
        <position position="1"/>
    </location>
</feature>
<feature type="non-terminal residue" evidence="2">
    <location>
        <position position="234"/>
    </location>
</feature>
<dbReference type="AlphaFoldDB" id="X1UT74"/>
<evidence type="ECO:0000313" key="2">
    <source>
        <dbReference type="EMBL" id="GAJ03076.1"/>
    </source>
</evidence>
<reference evidence="2" key="1">
    <citation type="journal article" date="2014" name="Front. Microbiol.">
        <title>High frequency of phylogenetically diverse reductive dehalogenase-homologous genes in deep subseafloor sedimentary metagenomes.</title>
        <authorList>
            <person name="Kawai M."/>
            <person name="Futagami T."/>
            <person name="Toyoda A."/>
            <person name="Takaki Y."/>
            <person name="Nishi S."/>
            <person name="Hori S."/>
            <person name="Arai W."/>
            <person name="Tsubouchi T."/>
            <person name="Morono Y."/>
            <person name="Uchiyama I."/>
            <person name="Ito T."/>
            <person name="Fujiyama A."/>
            <person name="Inagaki F."/>
            <person name="Takami H."/>
        </authorList>
    </citation>
    <scope>NUCLEOTIDE SEQUENCE</scope>
    <source>
        <strain evidence="2">Expedition CK06-06</strain>
    </source>
</reference>
<accession>X1UT74</accession>
<dbReference type="InterPro" id="IPR007569">
    <property type="entry name" value="DUF559"/>
</dbReference>
<sequence length="234" mass="26590">TIFYEDIISELLGDNYEQFVLPQVEISSLLPPNVDAMGFQRVDFAIFHPRFEEKIVVEIDGEQHKRHIDADKERDRALQEYGYTVIRIQASEIQEASGPQLSVLKSKLSIIEKKFDKSLFSSCDEIVQFIDSIKFAHQIQIVLLQAIQSSFLSSEDIGSWHIVTDLDELGLFDKKISAAIIRKPVADFVELLRKLSKLYSVKLRTGEPSCSLFSDYTGGESANAIYISFSDKFI</sequence>
<evidence type="ECO:0000259" key="1">
    <source>
        <dbReference type="Pfam" id="PF04480"/>
    </source>
</evidence>
<proteinExistence type="predicted"/>
<dbReference type="Pfam" id="PF04480">
    <property type="entry name" value="DUF559"/>
    <property type="match status" value="1"/>
</dbReference>
<comment type="caution">
    <text evidence="2">The sequence shown here is derived from an EMBL/GenBank/DDBJ whole genome shotgun (WGS) entry which is preliminary data.</text>
</comment>
<organism evidence="2">
    <name type="scientific">marine sediment metagenome</name>
    <dbReference type="NCBI Taxonomy" id="412755"/>
    <lineage>
        <taxon>unclassified sequences</taxon>
        <taxon>metagenomes</taxon>
        <taxon>ecological metagenomes</taxon>
    </lineage>
</organism>
<dbReference type="EMBL" id="BARW01034021">
    <property type="protein sequence ID" value="GAJ03076.1"/>
    <property type="molecule type" value="Genomic_DNA"/>
</dbReference>
<feature type="domain" description="DUF559" evidence="1">
    <location>
        <begin position="42"/>
        <end position="98"/>
    </location>
</feature>